<dbReference type="AlphaFoldDB" id="A0AAI8QHE4"/>
<dbReference type="Proteomes" id="UP000006036">
    <property type="component" value="Chromosome 1"/>
</dbReference>
<evidence type="ECO:0000313" key="1">
    <source>
        <dbReference type="EMBL" id="BAM32937.1"/>
    </source>
</evidence>
<proteinExistence type="predicted"/>
<evidence type="ECO:0000313" key="2">
    <source>
        <dbReference type="Proteomes" id="UP000006036"/>
    </source>
</evidence>
<dbReference type="InterPro" id="IPR027417">
    <property type="entry name" value="P-loop_NTPase"/>
</dbReference>
<sequence length="363" mass="41808">MQDISKSYLERVVGIKPRRYGLKKQKTFLYGASGVGKSSLAFLHSAKYKKTLYINCADSRIDIESANTLILKSFLEKNLELLIIDSYTPKISLPNLNHIILIANSNAHCPKDFKSKKIHPLSFEEYISFDSKNLSINNLFNLFLKEGNLPEIQTLNPSYKITRKQEILQISLKNDFDIFCSLLTMQGQKLTINHIYTILKKTHKISKDRIYPLLQSLNESGFIFLLPHHTTSSKKLYFFDFTLPLCVQIERDFLASLENMLLLELIAFCERYECESSIYYGDIGEFISPLGIFIFLPFSTKESIESKLKKFNFQASHIYVITLNFEGSGKLNLAHTTLEWEALNFIDFALEFSPQAKPSHLKH</sequence>
<dbReference type="SUPFAM" id="SSF52540">
    <property type="entry name" value="P-loop containing nucleoside triphosphate hydrolases"/>
    <property type="match status" value="1"/>
</dbReference>
<dbReference type="CDD" id="cd01983">
    <property type="entry name" value="SIMIBI"/>
    <property type="match status" value="1"/>
</dbReference>
<dbReference type="RefSeq" id="WP_015453739.1">
    <property type="nucleotide sequence ID" value="NC_020555.1"/>
</dbReference>
<accession>A0AAI8QHE4</accession>
<organism evidence="1 2">
    <name type="scientific">Helicobacter cinaedi CCUG 18818 = ATCC BAA-847</name>
    <dbReference type="NCBI Taxonomy" id="537971"/>
    <lineage>
        <taxon>Bacteria</taxon>
        <taxon>Pseudomonadati</taxon>
        <taxon>Campylobacterota</taxon>
        <taxon>Epsilonproteobacteria</taxon>
        <taxon>Campylobacterales</taxon>
        <taxon>Helicobacteraceae</taxon>
        <taxon>Helicobacter</taxon>
    </lineage>
</organism>
<name>A0AAI8QHE4_9HELI</name>
<gene>
    <name evidence="1" type="ORF">HCBAA847_1707</name>
</gene>
<keyword evidence="1" id="KW-0378">Hydrolase</keyword>
<dbReference type="EC" id="3.6.-.-" evidence="1"/>
<reference evidence="1 2" key="1">
    <citation type="journal article" date="2012" name="J. Bacteriol.">
        <title>Complete Genome Sequence of Helicobacter cinaedi Type Strain ATCC BAA-847.</title>
        <authorList>
            <person name="Miyoshi-Akiyama T."/>
            <person name="Takeshita N."/>
            <person name="Ohmagari N."/>
            <person name="Kirikae T."/>
        </authorList>
    </citation>
    <scope>NUCLEOTIDE SEQUENCE [LARGE SCALE GENOMIC DNA]</scope>
    <source>
        <strain evidence="1 2">ATCC BAA-847</strain>
    </source>
</reference>
<dbReference type="EMBL" id="AP012492">
    <property type="protein sequence ID" value="BAM32937.1"/>
    <property type="molecule type" value="Genomic_DNA"/>
</dbReference>
<protein>
    <submittedName>
        <fullName evidence="1">ATPase</fullName>
        <ecNumber evidence="1">3.6.-.-</ecNumber>
    </submittedName>
</protein>
<dbReference type="KEGG" id="hcb:HCBAA847_1707"/>
<dbReference type="GO" id="GO:0016787">
    <property type="term" value="F:hydrolase activity"/>
    <property type="evidence" value="ECO:0007669"/>
    <property type="project" value="UniProtKB-KW"/>
</dbReference>